<keyword evidence="4" id="KW-0378">Hydrolase</keyword>
<dbReference type="InterPro" id="IPR001878">
    <property type="entry name" value="Znf_CCHC"/>
</dbReference>
<organism evidence="9">
    <name type="scientific">Fagus sylvatica</name>
    <name type="common">Beechnut</name>
    <dbReference type="NCBI Taxonomy" id="28930"/>
    <lineage>
        <taxon>Eukaryota</taxon>
        <taxon>Viridiplantae</taxon>
        <taxon>Streptophyta</taxon>
        <taxon>Embryophyta</taxon>
        <taxon>Tracheophyta</taxon>
        <taxon>Spermatophyta</taxon>
        <taxon>Magnoliopsida</taxon>
        <taxon>eudicotyledons</taxon>
        <taxon>Gunneridae</taxon>
        <taxon>Pentapetalae</taxon>
        <taxon>rosids</taxon>
        <taxon>fabids</taxon>
        <taxon>Fagales</taxon>
        <taxon>Fagaceae</taxon>
        <taxon>Fagus</taxon>
    </lineage>
</organism>
<gene>
    <name evidence="9" type="ORF">FSB_LOCUS46623</name>
</gene>
<dbReference type="SUPFAM" id="SSF53098">
    <property type="entry name" value="Ribonuclease H-like"/>
    <property type="match status" value="1"/>
</dbReference>
<dbReference type="InterPro" id="IPR036397">
    <property type="entry name" value="RNaseH_sf"/>
</dbReference>
<dbReference type="GO" id="GO:0006508">
    <property type="term" value="P:proteolysis"/>
    <property type="evidence" value="ECO:0007669"/>
    <property type="project" value="UniProtKB-KW"/>
</dbReference>
<dbReference type="AlphaFoldDB" id="A0A2N9I4J9"/>
<dbReference type="InterPro" id="IPR013103">
    <property type="entry name" value="RVT_2"/>
</dbReference>
<dbReference type="InterPro" id="IPR012337">
    <property type="entry name" value="RNaseH-like_sf"/>
</dbReference>
<evidence type="ECO:0000256" key="5">
    <source>
        <dbReference type="PROSITE-ProRule" id="PRU00047"/>
    </source>
</evidence>
<evidence type="ECO:0000259" key="7">
    <source>
        <dbReference type="PROSITE" id="PS50158"/>
    </source>
</evidence>
<dbReference type="GO" id="GO:0004190">
    <property type="term" value="F:aspartic-type endopeptidase activity"/>
    <property type="evidence" value="ECO:0007669"/>
    <property type="project" value="UniProtKB-KW"/>
</dbReference>
<dbReference type="InterPro" id="IPR039537">
    <property type="entry name" value="Retrotran_Ty1/copia-like"/>
</dbReference>
<accession>A0A2N9I4J9</accession>
<dbReference type="InterPro" id="IPR054722">
    <property type="entry name" value="PolX-like_BBD"/>
</dbReference>
<reference evidence="9" key="1">
    <citation type="submission" date="2018-02" db="EMBL/GenBank/DDBJ databases">
        <authorList>
            <person name="Cohen D.B."/>
            <person name="Kent A.D."/>
        </authorList>
    </citation>
    <scope>NUCLEOTIDE SEQUENCE</scope>
</reference>
<dbReference type="PANTHER" id="PTHR42648:SF28">
    <property type="entry name" value="TRANSPOSON-ENCODED PROTEIN WITH RIBONUCLEASE H-LIKE AND RETROVIRUS ZINC FINGER-LIKE DOMAINS"/>
    <property type="match status" value="1"/>
</dbReference>
<dbReference type="Pfam" id="PF25597">
    <property type="entry name" value="SH3_retrovirus"/>
    <property type="match status" value="1"/>
</dbReference>
<dbReference type="GO" id="GO:0008270">
    <property type="term" value="F:zinc ion binding"/>
    <property type="evidence" value="ECO:0007669"/>
    <property type="project" value="UniProtKB-KW"/>
</dbReference>
<dbReference type="InterPro" id="IPR001584">
    <property type="entry name" value="Integrase_cat-core"/>
</dbReference>
<dbReference type="InterPro" id="IPR043502">
    <property type="entry name" value="DNA/RNA_pol_sf"/>
</dbReference>
<feature type="domain" description="Integrase catalytic" evidence="8">
    <location>
        <begin position="221"/>
        <end position="443"/>
    </location>
</feature>
<keyword evidence="5" id="KW-0862">Zinc</keyword>
<dbReference type="PROSITE" id="PS50158">
    <property type="entry name" value="ZF_CCHC"/>
    <property type="match status" value="1"/>
</dbReference>
<dbReference type="SUPFAM" id="SSF56672">
    <property type="entry name" value="DNA/RNA polymerases"/>
    <property type="match status" value="1"/>
</dbReference>
<dbReference type="Pfam" id="PF07727">
    <property type="entry name" value="RVT_2"/>
    <property type="match status" value="1"/>
</dbReference>
<evidence type="ECO:0008006" key="10">
    <source>
        <dbReference type="Google" id="ProtNLM"/>
    </source>
</evidence>
<evidence type="ECO:0000256" key="2">
    <source>
        <dbReference type="ARBA" id="ARBA00022723"/>
    </source>
</evidence>
<feature type="region of interest" description="Disordered" evidence="6">
    <location>
        <begin position="130"/>
        <end position="169"/>
    </location>
</feature>
<protein>
    <recommendedName>
        <fullName evidence="10">Integrase catalytic domain-containing protein</fullName>
    </recommendedName>
</protein>
<keyword evidence="1" id="KW-0645">Protease</keyword>
<dbReference type="CDD" id="cd09272">
    <property type="entry name" value="RNase_HI_RT_Ty1"/>
    <property type="match status" value="1"/>
</dbReference>
<dbReference type="Pfam" id="PF14223">
    <property type="entry name" value="Retrotran_gag_2"/>
    <property type="match status" value="1"/>
</dbReference>
<keyword evidence="5" id="KW-0863">Zinc-finger</keyword>
<dbReference type="PROSITE" id="PS50994">
    <property type="entry name" value="INTEGRASE"/>
    <property type="match status" value="1"/>
</dbReference>
<evidence type="ECO:0000256" key="6">
    <source>
        <dbReference type="SAM" id="MobiDB-lite"/>
    </source>
</evidence>
<keyword evidence="3" id="KW-0064">Aspartyl protease</keyword>
<evidence type="ECO:0000256" key="3">
    <source>
        <dbReference type="ARBA" id="ARBA00022750"/>
    </source>
</evidence>
<evidence type="ECO:0000256" key="1">
    <source>
        <dbReference type="ARBA" id="ARBA00022670"/>
    </source>
</evidence>
<sequence>MMMKRSISEALIGALPKTDNAKEFLVAIGQKFQFSDKAETGELMGKLMGMRYDGIGGIREFIMKMVNVANRLSDLKISVPETFLVHQILGILPSQFNQLKTSYNTQKEVWSINELISFCAQEEERMRRETGETVNVVFKPGPKKSFNSKRSKSQDQGGGKKQGQTHKIEGPKAAIQKDKVCWFCGNAGHKKVDCYKFKSWKDKKNKLGGNLLAFVCLESSLIDVPLNSWWFDSGATVHIANSLQGFKSKRRPSEDEKYLYVGNGVQVEIELIGVVSLKLESGYELVLENILYVPSMRRNLISISALDQAGYAFDIKNGIFKVFFDSNFLAWESHQNCVRVLLTVVESIMESMVRLGQFMGPFAKYLQDCGIVAQYTMPGTPEQNGVAERRNRTLMDMVRSMMSRSNLPKSLWGEALKTAMYILNRVPTKSVPRTPFELWTGWKPSLNHFRVWGCPAEVKIYNPMEKKLDPKTTRCFFIGYPPHSKGYRFYCPTQGLIVPTPIVQERIISQEDEGINGAQLEQQEMGSVPLPTQDFHVDQPAPVRRSQRVRRPTLSNDYVVYLGECDFDIGKVVDPISFDQAIDGPQSSKWVEAMEDEMLSMKHNDVWELVELPNGFKPIGCKWVYKTKKDSKGNIERFKARLVAKGFTQKEGIDYHETFSPVSSKDSFRIIMALVAHFDLELHQMDVKTAFLNGNLGEEVYMQQPEGFQMKGKEHMVCKLNKSIYGLKQASRQWYLKFDEIVTSLGFIENKIDQCIYLKISGSKFIFLVLYVDDVLLASSDLNLLHETKQHLSKTFDMKDLGEASFVLGIEIHRDRSRGTLGLSQNAYIDRVLKRFDMQSCKPGDVPIVKGDVLSKDKCPKNEVERECMKKVPYASAIGSLMYAQVCTRPDIAFPVNVLGRFLADPGMEHWIAAKKVMRLCWKSRDDKKSTSGYVFMLGGGAISWKSVKQTLVASSTMQAEFVACYGAATQAIWLRNFISGLKVIDSISRPIKIFCDNRAAVFFSKNNKTSSGSKHIDIKYLSVRDMVRKGDIIIEHINTEAMIADPLTKGVRHVVFKCHAESMGILSSFDVLG</sequence>
<keyword evidence="2" id="KW-0479">Metal-binding</keyword>
<evidence type="ECO:0000256" key="4">
    <source>
        <dbReference type="ARBA" id="ARBA00022801"/>
    </source>
</evidence>
<dbReference type="EMBL" id="OIVN01004680">
    <property type="protein sequence ID" value="SPD18741.1"/>
    <property type="molecule type" value="Genomic_DNA"/>
</dbReference>
<dbReference type="PANTHER" id="PTHR42648">
    <property type="entry name" value="TRANSPOSASE, PUTATIVE-RELATED"/>
    <property type="match status" value="1"/>
</dbReference>
<feature type="domain" description="CCHC-type" evidence="7">
    <location>
        <begin position="181"/>
        <end position="194"/>
    </location>
</feature>
<dbReference type="Pfam" id="PF22936">
    <property type="entry name" value="Pol_BBD"/>
    <property type="match status" value="1"/>
</dbReference>
<dbReference type="GO" id="GO:0015074">
    <property type="term" value="P:DNA integration"/>
    <property type="evidence" value="ECO:0007669"/>
    <property type="project" value="InterPro"/>
</dbReference>
<dbReference type="GO" id="GO:0003676">
    <property type="term" value="F:nucleic acid binding"/>
    <property type="evidence" value="ECO:0007669"/>
    <property type="project" value="InterPro"/>
</dbReference>
<evidence type="ECO:0000313" key="9">
    <source>
        <dbReference type="EMBL" id="SPD18741.1"/>
    </source>
</evidence>
<evidence type="ECO:0000259" key="8">
    <source>
        <dbReference type="PROSITE" id="PS50994"/>
    </source>
</evidence>
<dbReference type="Gene3D" id="3.30.420.10">
    <property type="entry name" value="Ribonuclease H-like superfamily/Ribonuclease H"/>
    <property type="match status" value="1"/>
</dbReference>
<dbReference type="InterPro" id="IPR057670">
    <property type="entry name" value="SH3_retrovirus"/>
</dbReference>
<name>A0A2N9I4J9_FAGSY</name>
<proteinExistence type="predicted"/>